<dbReference type="SUPFAM" id="SSF52413">
    <property type="entry name" value="UDP-glucose/GDP-mannose dehydrogenase C-terminal domain"/>
    <property type="match status" value="1"/>
</dbReference>
<dbReference type="GO" id="GO:0016616">
    <property type="term" value="F:oxidoreductase activity, acting on the CH-OH group of donors, NAD or NADP as acceptor"/>
    <property type="evidence" value="ECO:0007669"/>
    <property type="project" value="InterPro"/>
</dbReference>
<comment type="caution">
    <text evidence="4">The sequence shown here is derived from an EMBL/GenBank/DDBJ whole genome shotgun (WGS) entry which is preliminary data.</text>
</comment>
<name>A0A844BRV3_9LACT</name>
<feature type="domain" description="UDP-glucose/GDP-mannose dehydrogenase C-terminal" evidence="3">
    <location>
        <begin position="168"/>
        <end position="273"/>
    </location>
</feature>
<protein>
    <submittedName>
        <fullName evidence="4">IS3 family transposase</fullName>
    </submittedName>
</protein>
<dbReference type="GO" id="GO:0016628">
    <property type="term" value="F:oxidoreductase activity, acting on the CH-CH group of donors, NAD or NADP as acceptor"/>
    <property type="evidence" value="ECO:0007669"/>
    <property type="project" value="InterPro"/>
</dbReference>
<comment type="similarity">
    <text evidence="1 2">Belongs to the UDP-glucose/GDP-mannose dehydrogenase family.</text>
</comment>
<evidence type="ECO:0000259" key="3">
    <source>
        <dbReference type="SMART" id="SM00984"/>
    </source>
</evidence>
<evidence type="ECO:0000313" key="4">
    <source>
        <dbReference type="EMBL" id="MRI80812.1"/>
    </source>
</evidence>
<reference evidence="4 5" key="1">
    <citation type="submission" date="2019-11" db="EMBL/GenBank/DDBJ databases">
        <title>Characterisation of Fundicoccus ignavus gen. nov. sp. nov., a novel genus of the family Aerococcaceae isolated from bulk tank milk.</title>
        <authorList>
            <person name="Siebert A."/>
            <person name="Huptas C."/>
            <person name="Wenning M."/>
            <person name="Scherer S."/>
            <person name="Doll E.V."/>
        </authorList>
    </citation>
    <scope>NUCLEOTIDE SEQUENCE [LARGE SCALE GENOMIC DNA]</scope>
    <source>
        <strain evidence="4 5">DSM 109653</strain>
    </source>
</reference>
<dbReference type="Gene3D" id="3.40.50.720">
    <property type="entry name" value="NAD(P)-binding Rossmann-like Domain"/>
    <property type="match status" value="1"/>
</dbReference>
<dbReference type="SUPFAM" id="SSF48179">
    <property type="entry name" value="6-phosphogluconate dehydrogenase C-terminal domain-like"/>
    <property type="match status" value="1"/>
</dbReference>
<dbReference type="AlphaFoldDB" id="A0A844BRV3"/>
<evidence type="ECO:0000256" key="1">
    <source>
        <dbReference type="ARBA" id="ARBA00006601"/>
    </source>
</evidence>
<dbReference type="Pfam" id="PF03720">
    <property type="entry name" value="UDPG_MGDP_dh_C"/>
    <property type="match status" value="1"/>
</dbReference>
<dbReference type="InterPro" id="IPR028359">
    <property type="entry name" value="UDP_ManNAc/GlcNAc_DH"/>
</dbReference>
<dbReference type="GO" id="GO:0051287">
    <property type="term" value="F:NAD binding"/>
    <property type="evidence" value="ECO:0007669"/>
    <property type="project" value="InterPro"/>
</dbReference>
<dbReference type="Pfam" id="PF00984">
    <property type="entry name" value="UDPG_MGDP_dh"/>
    <property type="match status" value="1"/>
</dbReference>
<dbReference type="EMBL" id="WJQR01000002">
    <property type="protein sequence ID" value="MRI80812.1"/>
    <property type="molecule type" value="Genomic_DNA"/>
</dbReference>
<evidence type="ECO:0000313" key="5">
    <source>
        <dbReference type="Proteomes" id="UP000469870"/>
    </source>
</evidence>
<dbReference type="PANTHER" id="PTHR43491:SF2">
    <property type="entry name" value="UDP-N-ACETYL-D-MANNOSAMINE DEHYDROGENASE"/>
    <property type="match status" value="1"/>
</dbReference>
<dbReference type="GO" id="GO:0000271">
    <property type="term" value="P:polysaccharide biosynthetic process"/>
    <property type="evidence" value="ECO:0007669"/>
    <property type="project" value="InterPro"/>
</dbReference>
<dbReference type="PIRSF" id="PIRSF500136">
    <property type="entry name" value="UDP_ManNAc_DH"/>
    <property type="match status" value="1"/>
</dbReference>
<sequence length="286" mass="32686">MCDVLNIQKSTYYYAYLSGKDVKKAEDIEISKEITRILKESRHNYATRKIKKELEKLLEPKHVSRRRIGRLMNELALVFDRMGIDSKDVTDAMNTKWNALGFTPGLVGGHCIGVDPYYFVYEAENLGYHSQIIKSGREINDGMGEFIADKIIKGLIKTGKKVIEAKVVVLGLTFKENTPDTRNSKVGDILKRLTEYDIKPEIVDPWASERDALKEYGVTLSKYEEIQDADCVVLAVGHEAFKALTNEDIEALYNPKLTNEERVLVDIKSILDHEHFTSKGYAYWRL</sequence>
<dbReference type="InterPro" id="IPR036220">
    <property type="entry name" value="UDP-Glc/GDP-Man_DH_C_sf"/>
</dbReference>
<dbReference type="InterPro" id="IPR008927">
    <property type="entry name" value="6-PGluconate_DH-like_C_sf"/>
</dbReference>
<proteinExistence type="inferred from homology"/>
<dbReference type="InterPro" id="IPR017476">
    <property type="entry name" value="UDP-Glc/GDP-Man"/>
</dbReference>
<accession>A0A844BRV3</accession>
<dbReference type="Proteomes" id="UP000469870">
    <property type="component" value="Unassembled WGS sequence"/>
</dbReference>
<dbReference type="PIRSF" id="PIRSF000124">
    <property type="entry name" value="UDPglc_GDPman_dh"/>
    <property type="match status" value="1"/>
</dbReference>
<dbReference type="SMART" id="SM00984">
    <property type="entry name" value="UDPG_MGDP_dh_C"/>
    <property type="match status" value="1"/>
</dbReference>
<dbReference type="InterPro" id="IPR014026">
    <property type="entry name" value="UDP-Glc/GDP-Man_DH_dimer"/>
</dbReference>
<organism evidence="4 5">
    <name type="scientific">Fundicoccus ignavus</name>
    <dbReference type="NCBI Taxonomy" id="2664442"/>
    <lineage>
        <taxon>Bacteria</taxon>
        <taxon>Bacillati</taxon>
        <taxon>Bacillota</taxon>
        <taxon>Bacilli</taxon>
        <taxon>Lactobacillales</taxon>
        <taxon>Aerococcaceae</taxon>
        <taxon>Fundicoccus</taxon>
    </lineage>
</organism>
<dbReference type="PANTHER" id="PTHR43491">
    <property type="entry name" value="UDP-N-ACETYL-D-MANNOSAMINE DEHYDROGENASE"/>
    <property type="match status" value="1"/>
</dbReference>
<gene>
    <name evidence="4" type="ORF">GIY11_02055</name>
</gene>
<dbReference type="InterPro" id="IPR014027">
    <property type="entry name" value="UDP-Glc/GDP-Man_DH_C"/>
</dbReference>
<evidence type="ECO:0000256" key="2">
    <source>
        <dbReference type="PIRNR" id="PIRNR000124"/>
    </source>
</evidence>